<dbReference type="Proteomes" id="UP001171529">
    <property type="component" value="Unassembled WGS sequence"/>
</dbReference>
<dbReference type="Pfam" id="PF03235">
    <property type="entry name" value="GmrSD_N"/>
    <property type="match status" value="1"/>
</dbReference>
<sequence length="609" mass="71231">MEAFKTDTYTIRRLLKNEHDENDRGKNYFIPPYQRKYDWDKEQVEKLIDDIFEQANKKIEQAYKPYFIGGIVLSQQSILGEERSKKSLEVIDGQQRLTTLVLILASIVQLLKFQDRLFQDKKDVSEHLINDITKVLKINTLNLNTMIVEEKYILERSDKLALDFQKTINFLIENKLTDKNDLLKILTSDENTKKLIELVFIIKDKLEIFEDNELTDFTLQLLNNTWLVVTKTTSIETGFFIFEKLNDSGIALEPQDLLKNYLFRTSDENEYKTLTGKWDSFLEIVKNINSSKAKILPRDFLEQYLTIIGDAKDTKTHSVNGRIFKQFKLIHQSDFSKSIELLDHLMMIATEYGKLKRNDSIAQYLNLMNFKLGYLIVLSFYKRFDTKYLDYKNDILLIVVKLGLVYLVTGQSKELSVVIPNLCYEIINKGKDIEDTLVIVNSYINGLISKKKDTFDEVVSSTNLWRKKPLTRLLLSILEFHVSGSKLPNYFGLFQIMPQDYSTGFKFEEIDEDNCNKYANYIGNILIDKDSKYADINDIDFEKRYKNDSDVILNNLYKKVVIKDKEIDILGETNNLSWGKNKIIERSETLAELAKHVIINDNFNKKFFE</sequence>
<evidence type="ECO:0000313" key="2">
    <source>
        <dbReference type="EMBL" id="MDN5063924.1"/>
    </source>
</evidence>
<dbReference type="RefSeq" id="WP_301344553.1">
    <property type="nucleotide sequence ID" value="NZ_JAPZDB010000002.1"/>
</dbReference>
<feature type="domain" description="GmrSD restriction endonucleases N-terminal" evidence="1">
    <location>
        <begin position="21"/>
        <end position="263"/>
    </location>
</feature>
<comment type="caution">
    <text evidence="2">The sequence shown here is derived from an EMBL/GenBank/DDBJ whole genome shotgun (WGS) entry which is preliminary data.</text>
</comment>
<organism evidence="2 3">
    <name type="scientific">Aliarcobacter butzleri</name>
    <dbReference type="NCBI Taxonomy" id="28197"/>
    <lineage>
        <taxon>Bacteria</taxon>
        <taxon>Pseudomonadati</taxon>
        <taxon>Campylobacterota</taxon>
        <taxon>Epsilonproteobacteria</taxon>
        <taxon>Campylobacterales</taxon>
        <taxon>Arcobacteraceae</taxon>
        <taxon>Aliarcobacter</taxon>
    </lineage>
</organism>
<protein>
    <submittedName>
        <fullName evidence="2">DUF262 domain-containing protein</fullName>
    </submittedName>
</protein>
<name>A0AAW7PSQ9_9BACT</name>
<reference evidence="2" key="1">
    <citation type="submission" date="2022-12" db="EMBL/GenBank/DDBJ databases">
        <authorList>
            <person name="Uljanovas D."/>
        </authorList>
    </citation>
    <scope>NUCLEOTIDE SEQUENCE</scope>
    <source>
        <strain evidence="2">RCM39</strain>
    </source>
</reference>
<evidence type="ECO:0000259" key="1">
    <source>
        <dbReference type="Pfam" id="PF03235"/>
    </source>
</evidence>
<dbReference type="AlphaFoldDB" id="A0AAW7PSQ9"/>
<dbReference type="InterPro" id="IPR004919">
    <property type="entry name" value="GmrSD_N"/>
</dbReference>
<evidence type="ECO:0000313" key="3">
    <source>
        <dbReference type="Proteomes" id="UP001171529"/>
    </source>
</evidence>
<dbReference type="PANTHER" id="PTHR35149">
    <property type="entry name" value="SLL5132 PROTEIN"/>
    <property type="match status" value="1"/>
</dbReference>
<dbReference type="PANTHER" id="PTHR35149:SF1">
    <property type="entry name" value="DUF5655 DOMAIN-CONTAINING PROTEIN"/>
    <property type="match status" value="1"/>
</dbReference>
<gene>
    <name evidence="2" type="ORF">O8C91_06910</name>
</gene>
<dbReference type="EMBL" id="JAPZDC010000004">
    <property type="protein sequence ID" value="MDN5063924.1"/>
    <property type="molecule type" value="Genomic_DNA"/>
</dbReference>
<proteinExistence type="predicted"/>
<accession>A0AAW7PSQ9</accession>
<reference evidence="2" key="2">
    <citation type="journal article" date="2023" name="Microorganisms">
        <title>Genomic Characterization of Arcobacter butzleri Strains Isolated from Various Sources in Lithuania.</title>
        <authorList>
            <person name="Uljanovas D."/>
            <person name="Golz G."/>
            <person name="Fleischmann S."/>
            <person name="Kudirkiene E."/>
            <person name="Kasetiene N."/>
            <person name="Grineviciene A."/>
            <person name="Tamuleviciene E."/>
            <person name="Aksomaitiene J."/>
            <person name="Alter T."/>
            <person name="Malakauskas M."/>
        </authorList>
    </citation>
    <scope>NUCLEOTIDE SEQUENCE</scope>
    <source>
        <strain evidence="2">RCM39</strain>
    </source>
</reference>